<feature type="compositionally biased region" description="Polar residues" evidence="4">
    <location>
        <begin position="625"/>
        <end position="656"/>
    </location>
</feature>
<feature type="compositionally biased region" description="Low complexity" evidence="4">
    <location>
        <begin position="675"/>
        <end position="706"/>
    </location>
</feature>
<feature type="region of interest" description="Disordered" evidence="4">
    <location>
        <begin position="582"/>
        <end position="656"/>
    </location>
</feature>
<feature type="region of interest" description="Disordered" evidence="4">
    <location>
        <begin position="671"/>
        <end position="759"/>
    </location>
</feature>
<comment type="subcellular location">
    <subcellularLocation>
        <location evidence="1">Cytoplasm</location>
        <location evidence="1">Cytoskeleton</location>
    </subcellularLocation>
</comment>
<dbReference type="Gene3D" id="1.25.10.10">
    <property type="entry name" value="Leucine-rich Repeat Variant"/>
    <property type="match status" value="2"/>
</dbReference>
<dbReference type="GO" id="GO:0030951">
    <property type="term" value="P:establishment or maintenance of microtubule cytoskeleton polarity"/>
    <property type="evidence" value="ECO:0007669"/>
    <property type="project" value="InterPro"/>
</dbReference>
<evidence type="ECO:0000259" key="5">
    <source>
        <dbReference type="SMART" id="SM01349"/>
    </source>
</evidence>
<evidence type="ECO:0000256" key="3">
    <source>
        <dbReference type="ARBA" id="ARBA00023212"/>
    </source>
</evidence>
<dbReference type="InterPro" id="IPR045110">
    <property type="entry name" value="XMAP215"/>
</dbReference>
<dbReference type="SUPFAM" id="SSF48371">
    <property type="entry name" value="ARM repeat"/>
    <property type="match status" value="1"/>
</dbReference>
<evidence type="ECO:0000313" key="7">
    <source>
        <dbReference type="Proteomes" id="UP001344447"/>
    </source>
</evidence>
<comment type="caution">
    <text evidence="6">The sequence shown here is derived from an EMBL/GenBank/DDBJ whole genome shotgun (WGS) entry which is preliminary data.</text>
</comment>
<dbReference type="EMBL" id="JAVFKY010000004">
    <property type="protein sequence ID" value="KAK5577976.1"/>
    <property type="molecule type" value="Genomic_DNA"/>
</dbReference>
<feature type="region of interest" description="Disordered" evidence="4">
    <location>
        <begin position="250"/>
        <end position="337"/>
    </location>
</feature>
<dbReference type="GO" id="GO:0061863">
    <property type="term" value="F:microtubule plus end polymerase"/>
    <property type="evidence" value="ECO:0007669"/>
    <property type="project" value="InterPro"/>
</dbReference>
<dbReference type="InterPro" id="IPR016024">
    <property type="entry name" value="ARM-type_fold"/>
</dbReference>
<reference evidence="6 7" key="1">
    <citation type="submission" date="2023-11" db="EMBL/GenBank/DDBJ databases">
        <title>Dfirmibasis_genome.</title>
        <authorList>
            <person name="Edelbroek B."/>
            <person name="Kjellin J."/>
            <person name="Jerlstrom-Hultqvist J."/>
            <person name="Soderbom F."/>
        </authorList>
    </citation>
    <scope>NUCLEOTIDE SEQUENCE [LARGE SCALE GENOMIC DNA]</scope>
    <source>
        <strain evidence="6 7">TNS-C-14</strain>
    </source>
</reference>
<dbReference type="InterPro" id="IPR034085">
    <property type="entry name" value="TOG"/>
</dbReference>
<feature type="region of interest" description="Disordered" evidence="4">
    <location>
        <begin position="796"/>
        <end position="826"/>
    </location>
</feature>
<name>A0AAN7TY96_9MYCE</name>
<feature type="compositionally biased region" description="Low complexity" evidence="4">
    <location>
        <begin position="738"/>
        <end position="759"/>
    </location>
</feature>
<dbReference type="InterPro" id="IPR011989">
    <property type="entry name" value="ARM-like"/>
</dbReference>
<feature type="compositionally biased region" description="Low complexity" evidence="4">
    <location>
        <begin position="796"/>
        <end position="822"/>
    </location>
</feature>
<evidence type="ECO:0000313" key="6">
    <source>
        <dbReference type="EMBL" id="KAK5577976.1"/>
    </source>
</evidence>
<keyword evidence="7" id="KW-1185">Reference proteome</keyword>
<evidence type="ECO:0000256" key="2">
    <source>
        <dbReference type="ARBA" id="ARBA00022490"/>
    </source>
</evidence>
<gene>
    <name evidence="6" type="ORF">RB653_002924</name>
</gene>
<dbReference type="Proteomes" id="UP001344447">
    <property type="component" value="Unassembled WGS sequence"/>
</dbReference>
<protein>
    <recommendedName>
        <fullName evidence="5">TOG domain-containing protein</fullName>
    </recommendedName>
</protein>
<evidence type="ECO:0000256" key="1">
    <source>
        <dbReference type="ARBA" id="ARBA00004245"/>
    </source>
</evidence>
<dbReference type="Pfam" id="PF21041">
    <property type="entry name" value="XMAP215_CLASP_TOG"/>
    <property type="match status" value="1"/>
</dbReference>
<dbReference type="GO" id="GO:0007051">
    <property type="term" value="P:spindle organization"/>
    <property type="evidence" value="ECO:0007669"/>
    <property type="project" value="InterPro"/>
</dbReference>
<feature type="domain" description="TOG" evidence="5">
    <location>
        <begin position="348"/>
        <end position="590"/>
    </location>
</feature>
<dbReference type="GO" id="GO:0005856">
    <property type="term" value="C:cytoskeleton"/>
    <property type="evidence" value="ECO:0007669"/>
    <property type="project" value="UniProtKB-SubCell"/>
</dbReference>
<feature type="compositionally biased region" description="Polar residues" evidence="4">
    <location>
        <begin position="720"/>
        <end position="737"/>
    </location>
</feature>
<keyword evidence="3" id="KW-0206">Cytoskeleton</keyword>
<organism evidence="6 7">
    <name type="scientific">Dictyostelium firmibasis</name>
    <dbReference type="NCBI Taxonomy" id="79012"/>
    <lineage>
        <taxon>Eukaryota</taxon>
        <taxon>Amoebozoa</taxon>
        <taxon>Evosea</taxon>
        <taxon>Eumycetozoa</taxon>
        <taxon>Dictyostelia</taxon>
        <taxon>Dictyosteliales</taxon>
        <taxon>Dictyosteliaceae</taxon>
        <taxon>Dictyostelium</taxon>
    </lineage>
</organism>
<dbReference type="SMART" id="SM01349">
    <property type="entry name" value="TOG"/>
    <property type="match status" value="2"/>
</dbReference>
<dbReference type="PANTHER" id="PTHR12609">
    <property type="entry name" value="MICROTUBULE ASSOCIATED PROTEIN XMAP215"/>
    <property type="match status" value="1"/>
</dbReference>
<dbReference type="GO" id="GO:0046785">
    <property type="term" value="P:microtubule polymerization"/>
    <property type="evidence" value="ECO:0007669"/>
    <property type="project" value="InterPro"/>
</dbReference>
<proteinExistence type="predicted"/>
<feature type="compositionally biased region" description="Low complexity" evidence="4">
    <location>
        <begin position="597"/>
        <end position="624"/>
    </location>
</feature>
<keyword evidence="2" id="KW-0963">Cytoplasm</keyword>
<dbReference type="InterPro" id="IPR048491">
    <property type="entry name" value="XMAP215_CLASP_TOG"/>
</dbReference>
<sequence length="995" mass="111557">MSSTIGNKIKSKEFKDRLSGYDEMLTLFNNIKDPNSSEFAKYAPSFEKILLVDPQPANKEKALQVLYSFLDKGSYVHLASTPLSFYSDLITSIVDNCFNARDSIKLKSIDCLLLLVEIIGPYIVIQYICEILSNSSNNKAPKIIISCIYTLKEIVKQFGTANVPIDLILKDLLGFFEHQSKDVRVEALNLSVQLYIWLGDQITQHLKSLRPTQYKDFEQAISNLKNQSNSKSTIPQSPSLRNYRLTANLKQTKQQQQAIAASASTNSAQTPNSLSSSSSIPIANNNSNNNSNNNGQSNGGNNVNNNNNNISNGGNNNTIGATPPQSSSPTLSTATSCSLGSNYSTSPSLDSHPDEIHCKLYEFYKLSEDPSWATRKQGIADVFIPLISHEKIAQLSDQDYSKISYTMAKLLGDSNIFVILTTINATELLVKKLSRDLFFNHIISLVPIMLDSFKEKRPLLCDSIHACLNTIMDRQLKINEVLDFIIELLLNSKVSKLKYEVMLWFRRLIMASPLSCFKNDVSIMVNALSLNVDDPVKENKDIAILTISTLGYIVGEKEVLPLLLHLDESKINQIKEIMKETAQSGWSKGKKSDQIVNNNNNNNNNNSNNNGNTSNSINPSPISGGVSTPTSKLKTMMTNISNSPSSSPYVDNKQLNSNSKPKLVFKLEPDLQPISQSPPNSLTSPPNSSSPPINTTTTPPQQQPASITPPLPPTTPTTLGQSSAIVNDENNVYSTPHNNNNNNNNINNNCSNNNKDNNNNNLLNEIEDIKNLLNSKLNNLMDYTKELEFKNQQLENNRNNNANNNNNNSNNNNSNNNNNNNNGIIDDHDYRFYENLNIELSKELQNEKEKKQLLLEKMKDYDKQINDLISTFRLLSHENKELKQQICLQDRDIQLLNEMMKKDEIIKTTLLQEIGKLKESANLNLTTSSLNSTNTTNMNIMAFSNDPSRYLVELPPSIINQLPEEELELFEELYQENLRVIQQQQQRIRESKGIQ</sequence>
<evidence type="ECO:0000256" key="4">
    <source>
        <dbReference type="SAM" id="MobiDB-lite"/>
    </source>
</evidence>
<accession>A0AAN7TY96</accession>
<dbReference type="GO" id="GO:0051010">
    <property type="term" value="F:microtubule plus-end binding"/>
    <property type="evidence" value="ECO:0007669"/>
    <property type="project" value="InterPro"/>
</dbReference>
<dbReference type="AlphaFoldDB" id="A0AAN7TY96"/>
<feature type="domain" description="TOG" evidence="5">
    <location>
        <begin position="1"/>
        <end position="230"/>
    </location>
</feature>